<dbReference type="GO" id="GO:0003677">
    <property type="term" value="F:DNA binding"/>
    <property type="evidence" value="ECO:0007669"/>
    <property type="project" value="InterPro"/>
</dbReference>
<feature type="region of interest" description="CC/SHH/C" evidence="12">
    <location>
        <begin position="163"/>
        <end position="191"/>
    </location>
</feature>
<evidence type="ECO:0000256" key="3">
    <source>
        <dbReference type="ARBA" id="ARBA00012551"/>
    </source>
</evidence>
<comment type="similarity">
    <text evidence="2">Belongs to the DNA2/NAM7 helicase family.</text>
</comment>
<feature type="compositionally biased region" description="Low complexity" evidence="13">
    <location>
        <begin position="1173"/>
        <end position="1188"/>
    </location>
</feature>
<feature type="region of interest" description="C4" evidence="12">
    <location>
        <begin position="209"/>
        <end position="239"/>
    </location>
</feature>
<dbReference type="GO" id="GO:0016787">
    <property type="term" value="F:hydrolase activity"/>
    <property type="evidence" value="ECO:0007669"/>
    <property type="project" value="UniProtKB-KW"/>
</dbReference>
<dbReference type="OrthoDB" id="6513042at2759"/>
<dbReference type="EC" id="3.6.4.12" evidence="3"/>
<dbReference type="GO" id="GO:0003678">
    <property type="term" value="F:DNA helicase activity"/>
    <property type="evidence" value="ECO:0007669"/>
    <property type="project" value="UniProtKB-EC"/>
</dbReference>
<evidence type="ECO:0000313" key="15">
    <source>
        <dbReference type="EMBL" id="CAG7823085.1"/>
    </source>
</evidence>
<dbReference type="GO" id="GO:0003723">
    <property type="term" value="F:RNA binding"/>
    <property type="evidence" value="ECO:0007669"/>
    <property type="project" value="InterPro"/>
</dbReference>
<feature type="region of interest" description="Disordered" evidence="13">
    <location>
        <begin position="78"/>
        <end position="109"/>
    </location>
</feature>
<dbReference type="GO" id="GO:0008270">
    <property type="term" value="F:zinc ion binding"/>
    <property type="evidence" value="ECO:0007669"/>
    <property type="project" value="UniProtKB-UniRule"/>
</dbReference>
<feature type="compositionally biased region" description="Polar residues" evidence="13">
    <location>
        <begin position="1"/>
        <end position="11"/>
    </location>
</feature>
<gene>
    <name evidence="15" type="ORF">AFUS01_LOCUS33321</name>
</gene>
<evidence type="ECO:0000256" key="10">
    <source>
        <dbReference type="ARBA" id="ARBA00022833"/>
    </source>
</evidence>
<dbReference type="GO" id="GO:0000184">
    <property type="term" value="P:nuclear-transcribed mRNA catabolic process, nonsense-mediated decay"/>
    <property type="evidence" value="ECO:0007669"/>
    <property type="project" value="InterPro"/>
</dbReference>
<organism evidence="15 16">
    <name type="scientific">Allacma fusca</name>
    <dbReference type="NCBI Taxonomy" id="39272"/>
    <lineage>
        <taxon>Eukaryota</taxon>
        <taxon>Metazoa</taxon>
        <taxon>Ecdysozoa</taxon>
        <taxon>Arthropoda</taxon>
        <taxon>Hexapoda</taxon>
        <taxon>Collembola</taxon>
        <taxon>Symphypleona</taxon>
        <taxon>Sminthuridae</taxon>
        <taxon>Allacma</taxon>
    </lineage>
</organism>
<protein>
    <recommendedName>
        <fullName evidence="3">DNA helicase</fullName>
        <ecNumber evidence="3">3.6.4.12</ecNumber>
    </recommendedName>
</protein>
<evidence type="ECO:0000256" key="13">
    <source>
        <dbReference type="SAM" id="MobiDB-lite"/>
    </source>
</evidence>
<evidence type="ECO:0000256" key="2">
    <source>
        <dbReference type="ARBA" id="ARBA00007913"/>
    </source>
</evidence>
<keyword evidence="16" id="KW-1185">Reference proteome</keyword>
<feature type="region of interest" description="Disordered" evidence="13">
    <location>
        <begin position="1023"/>
        <end position="1204"/>
    </location>
</feature>
<dbReference type="PROSITE" id="PS51997">
    <property type="entry name" value="UPF1_CH_RICH"/>
    <property type="match status" value="1"/>
</dbReference>
<dbReference type="GO" id="GO:0005524">
    <property type="term" value="F:ATP binding"/>
    <property type="evidence" value="ECO:0007669"/>
    <property type="project" value="UniProtKB-KW"/>
</dbReference>
<evidence type="ECO:0000256" key="6">
    <source>
        <dbReference type="ARBA" id="ARBA00022741"/>
    </source>
</evidence>
<proteinExistence type="inferred from homology"/>
<dbReference type="Pfam" id="PF13087">
    <property type="entry name" value="AAA_12"/>
    <property type="match status" value="1"/>
</dbReference>
<keyword evidence="11" id="KW-0067">ATP-binding</keyword>
<keyword evidence="6" id="KW-0547">Nucleotide-binding</keyword>
<evidence type="ECO:0000256" key="9">
    <source>
        <dbReference type="ARBA" id="ARBA00022806"/>
    </source>
</evidence>
<dbReference type="InterPro" id="IPR018999">
    <property type="entry name" value="UPF1_CH/ZBD"/>
</dbReference>
<keyword evidence="4" id="KW-0963">Cytoplasm</keyword>
<dbReference type="Pfam" id="PF18141">
    <property type="entry name" value="UPF1_1B_dom"/>
    <property type="match status" value="1"/>
</dbReference>
<sequence length="1204" mass="134590">MSYGLASTSLNFIDDDDDDPQASQKTQDFDFGTTTQSQFDFKYTQSQHPQIQPSNSTHGMPSALDELSELSKQLEFASHIDRRSSTSTNGDDRSHSHSIDNGGPDRSLMFNLNDDDSIAGDVNQNLEEFQFEDDEDEGTIFKKLPDHACKYCGIHEPACVVMCNICKKWFCNSRGTTSGAHIINHLVRSKHKEVSLHKDGPLGETILECYSCGIRNVFILGFIPAKNDSVVVLLCRQPCAAQSALKDMNWDQDSWKPLITDRSFISWLVKVPGDKEIARARHITNSQIVKLEELWKENTDATFQDLEKPGVDEEPQQVLLRYEDGYQYESVFGPLIKLEAEYDKRLKESHTHENIEVRWDIGLNKRHIAFFTLNSAMDSDVKLMQGDELKLKYVGDKHKPWTGVGHVIKVPDNFGEEIGIELKHKSNHNVPTDCFNQFTIEFVWKSTSFDRMLAALSKFSVDDKAVSTYIYHKLLGHEIEDTTFRTAPPKNCSGANLPELNRSQAWAVKHALQRPLSLIQGPPGTGKTVTSASIVYHLAKLNGGPILVCAPSNTAVDQLTSKIHQTGLKVVRLCAKSREGLESNISFLSLHNQIRKLSQDASPELAKLQQLKDETGELSVADEKRYINLKRKLERTILESADVVSCTCISAGDPRLARLKLQSVLIDESMQATEPECMVPVVLGAKQLILVGDHCQLGPVVMCKKAANAGLSQSLFERLVVLGIRPFRLEVQYRMHPDLARFPSNFFYEGSLQNGVGGKDRTLVLDFPWPVPDKPLMFYVTQGMEEISGSGTSYLNRTEAANVEKVTTRFLKAGIRPEQIGIITPYEGQRAYLVQFMQSQGPMNSKLYLEIEVASVDAFQGREKDIIILSCVRSNEMQGIGFLNDPRRLNVALTRAKYGIIIVEGPLNNLKETTMTFPKPKKMVNANNPGAHFMQLNTYDAREALYPLPISGHGHGHGHMPPMPAYYNNRNNFIPPEENDPYQNMANDQGFGTNPRGHLFGNNCPVPLGMFLNMANIPPRFFNQPGYMGRGQQVPGPPPPQQQMGNRGYSGHQQPQRQPRRGPPGPSNPAEIFPPLSQPGNSQPYPRRDNSSKGFSGDLSSQPTMLSQMPYGLSQTEGFTNASQSYNSQPLTQPGNLGYSGNMSQNRMMSQQDFNEDYLPDWSNDRLLSQDQFGGSSRRGNSDSNNFFDPGNSQSQGMNFSQPY</sequence>
<dbReference type="GO" id="GO:0005737">
    <property type="term" value="C:cytoplasm"/>
    <property type="evidence" value="ECO:0007669"/>
    <property type="project" value="UniProtKB-SubCell"/>
</dbReference>
<dbReference type="InterPro" id="IPR041677">
    <property type="entry name" value="DNA2/NAM7_AAA_11"/>
</dbReference>
<dbReference type="InterPro" id="IPR006935">
    <property type="entry name" value="Helicase/UvrB_N"/>
</dbReference>
<dbReference type="InterPro" id="IPR047187">
    <property type="entry name" value="SF1_C_Upf1"/>
</dbReference>
<dbReference type="AlphaFoldDB" id="A0A8J2LIY9"/>
<feature type="domain" description="Upf1" evidence="14">
    <location>
        <begin position="141"/>
        <end position="298"/>
    </location>
</feature>
<evidence type="ECO:0000256" key="7">
    <source>
        <dbReference type="ARBA" id="ARBA00022771"/>
    </source>
</evidence>
<dbReference type="CDD" id="cd21400">
    <property type="entry name" value="ZBD_UPF1-like"/>
    <property type="match status" value="1"/>
</dbReference>
<accession>A0A8J2LIY9</accession>
<comment type="caution">
    <text evidence="15">The sequence shown here is derived from an EMBL/GenBank/DDBJ whole genome shotgun (WGS) entry which is preliminary data.</text>
</comment>
<dbReference type="EMBL" id="CAJVCH010528323">
    <property type="protein sequence ID" value="CAG7823085.1"/>
    <property type="molecule type" value="Genomic_DNA"/>
</dbReference>
<dbReference type="CDD" id="cd18808">
    <property type="entry name" value="SF1_C_Upf1"/>
    <property type="match status" value="1"/>
</dbReference>
<keyword evidence="10 12" id="KW-0862">Zinc</keyword>
<dbReference type="Pfam" id="PF13086">
    <property type="entry name" value="AAA_11"/>
    <property type="match status" value="1"/>
</dbReference>
<keyword evidence="7 12" id="KW-0863">Zinc-finger</keyword>
<dbReference type="PANTHER" id="PTHR10887:SF364">
    <property type="entry name" value="REGULATOR OF NONSENSE TRANSCRIPTS 1"/>
    <property type="match status" value="1"/>
</dbReference>
<feature type="compositionally biased region" description="Low complexity" evidence="13">
    <location>
        <begin position="1042"/>
        <end position="1057"/>
    </location>
</feature>
<dbReference type="PANTHER" id="PTHR10887">
    <property type="entry name" value="DNA2/NAM7 HELICASE FAMILY"/>
    <property type="match status" value="1"/>
</dbReference>
<evidence type="ECO:0000256" key="5">
    <source>
        <dbReference type="ARBA" id="ARBA00022723"/>
    </source>
</evidence>
<evidence type="ECO:0000313" key="16">
    <source>
        <dbReference type="Proteomes" id="UP000708208"/>
    </source>
</evidence>
<dbReference type="GO" id="GO:0003724">
    <property type="term" value="F:RNA helicase activity"/>
    <property type="evidence" value="ECO:0007669"/>
    <property type="project" value="InterPro"/>
</dbReference>
<dbReference type="Pfam" id="PF04851">
    <property type="entry name" value="ResIII"/>
    <property type="match status" value="1"/>
</dbReference>
<dbReference type="InterPro" id="IPR045055">
    <property type="entry name" value="DNA2/NAM7-like"/>
</dbReference>
<evidence type="ECO:0000256" key="11">
    <source>
        <dbReference type="ARBA" id="ARBA00022840"/>
    </source>
</evidence>
<keyword evidence="5 12" id="KW-0479">Metal-binding</keyword>
<keyword evidence="9" id="KW-0347">Helicase</keyword>
<evidence type="ECO:0000256" key="8">
    <source>
        <dbReference type="ARBA" id="ARBA00022801"/>
    </source>
</evidence>
<reference evidence="15" key="1">
    <citation type="submission" date="2021-06" db="EMBL/GenBank/DDBJ databases">
        <authorList>
            <person name="Hodson N. C."/>
            <person name="Mongue J. A."/>
            <person name="Jaron S. K."/>
        </authorList>
    </citation>
    <scope>NUCLEOTIDE SEQUENCE</scope>
</reference>
<evidence type="ECO:0000256" key="4">
    <source>
        <dbReference type="ARBA" id="ARBA00022490"/>
    </source>
</evidence>
<name>A0A8J2LIY9_9HEXA</name>
<feature type="region of interest" description="C3H" evidence="12">
    <location>
        <begin position="149"/>
        <end position="181"/>
    </location>
</feature>
<feature type="compositionally biased region" description="Basic and acidic residues" evidence="13">
    <location>
        <begin position="78"/>
        <end position="98"/>
    </location>
</feature>
<comment type="subcellular location">
    <subcellularLocation>
        <location evidence="1">Cytoplasm</location>
    </subcellularLocation>
</comment>
<dbReference type="CDD" id="cd18039">
    <property type="entry name" value="DEXXQc_UPF1"/>
    <property type="match status" value="1"/>
</dbReference>
<evidence type="ECO:0000259" key="14">
    <source>
        <dbReference type="PROSITE" id="PS51997"/>
    </source>
</evidence>
<evidence type="ECO:0000256" key="12">
    <source>
        <dbReference type="PROSITE-ProRule" id="PRU01341"/>
    </source>
</evidence>
<dbReference type="Proteomes" id="UP000708208">
    <property type="component" value="Unassembled WGS sequence"/>
</dbReference>
<feature type="region of interest" description="Disordered" evidence="13">
    <location>
        <begin position="1"/>
        <end position="62"/>
    </location>
</feature>
<feature type="compositionally biased region" description="Polar residues" evidence="13">
    <location>
        <begin position="21"/>
        <end position="59"/>
    </location>
</feature>
<feature type="compositionally biased region" description="Polar residues" evidence="13">
    <location>
        <begin position="1191"/>
        <end position="1204"/>
    </location>
</feature>
<keyword evidence="8" id="KW-0378">Hydrolase</keyword>
<evidence type="ECO:0000256" key="1">
    <source>
        <dbReference type="ARBA" id="ARBA00004496"/>
    </source>
</evidence>
<dbReference type="FunFam" id="3.40.50.300:FF:000097">
    <property type="entry name" value="Regulator of nonsense transcripts 1"/>
    <property type="match status" value="1"/>
</dbReference>
<feature type="compositionally biased region" description="Polar residues" evidence="13">
    <location>
        <begin position="1092"/>
        <end position="1153"/>
    </location>
</feature>
<dbReference type="Pfam" id="PF09416">
    <property type="entry name" value="UPF1_Zn_bind"/>
    <property type="match status" value="1"/>
</dbReference>
<dbReference type="InterPro" id="IPR040812">
    <property type="entry name" value="UPF1_1B_dom"/>
</dbReference>
<dbReference type="InterPro" id="IPR041679">
    <property type="entry name" value="DNA2/NAM7-like_C"/>
</dbReference>
<dbReference type="CDD" id="cd21407">
    <property type="entry name" value="1B_UPF1-like"/>
    <property type="match status" value="1"/>
</dbReference>